<dbReference type="PANTHER" id="PTHR47429">
    <property type="entry name" value="PROTEIN TWIN LOV 1"/>
    <property type="match status" value="1"/>
</dbReference>
<dbReference type="NCBIfam" id="TIGR00229">
    <property type="entry name" value="sensory_box"/>
    <property type="match status" value="1"/>
</dbReference>
<dbReference type="PROSITE" id="PS50112">
    <property type="entry name" value="PAS"/>
    <property type="match status" value="1"/>
</dbReference>
<evidence type="ECO:0000256" key="3">
    <source>
        <dbReference type="ARBA" id="ARBA00022991"/>
    </source>
</evidence>
<dbReference type="KEGG" id="vcw:GJQ55_02760"/>
<accession>A0A9X7UWV1</accession>
<sequence length="155" mass="17454">MVTDLYDEQGPISLELLKKAVDASNDGIVISEQEGDDNILIYVNKAFERLTGYSADEILYQDCRFLQAGDRDQAGLTNIRGAISKGNSSRVILRNYRKNGSLFWNELSISPIYNEDDQLTYYIGIQKDVTAQVELEQRALRAEAELAELKAKLQS</sequence>
<keyword evidence="7" id="KW-1185">Reference proteome</keyword>
<keyword evidence="1" id="KW-0285">Flavoprotein</keyword>
<dbReference type="PROSITE" id="PS50113">
    <property type="entry name" value="PAC"/>
    <property type="match status" value="1"/>
</dbReference>
<evidence type="ECO:0000256" key="2">
    <source>
        <dbReference type="ARBA" id="ARBA00022643"/>
    </source>
</evidence>
<dbReference type="AlphaFoldDB" id="A0A9X7UWV1"/>
<dbReference type="EMBL" id="CP046056">
    <property type="protein sequence ID" value="QQD23470.1"/>
    <property type="molecule type" value="Genomic_DNA"/>
</dbReference>
<feature type="domain" description="PAS" evidence="4">
    <location>
        <begin position="13"/>
        <end position="59"/>
    </location>
</feature>
<keyword evidence="3" id="KW-0157">Chromophore</keyword>
<dbReference type="CDD" id="cd00130">
    <property type="entry name" value="PAS"/>
    <property type="match status" value="1"/>
</dbReference>
<evidence type="ECO:0000259" key="4">
    <source>
        <dbReference type="PROSITE" id="PS50112"/>
    </source>
</evidence>
<proteinExistence type="predicted"/>
<dbReference type="InterPro" id="IPR000014">
    <property type="entry name" value="PAS"/>
</dbReference>
<evidence type="ECO:0000313" key="7">
    <source>
        <dbReference type="Proteomes" id="UP000596074"/>
    </source>
</evidence>
<dbReference type="Gene3D" id="3.30.450.20">
    <property type="entry name" value="PAS domain"/>
    <property type="match status" value="1"/>
</dbReference>
<gene>
    <name evidence="6" type="ORF">GJQ55_02760</name>
</gene>
<reference evidence="6 7" key="1">
    <citation type="submission" date="2019-11" db="EMBL/GenBank/DDBJ databases">
        <title>Venatorbacter sp. nov. a predator of Campylobacter and other Gram-negative bacteria.</title>
        <authorList>
            <person name="Saeedi A."/>
            <person name="Cummings N.J."/>
            <person name="Connerton I.F."/>
            <person name="Connerton P.L."/>
        </authorList>
    </citation>
    <scope>NUCLEOTIDE SEQUENCE [LARGE SCALE GENOMIC DNA]</scope>
    <source>
        <strain evidence="6">XL5</strain>
    </source>
</reference>
<keyword evidence="2" id="KW-0288">FMN</keyword>
<protein>
    <submittedName>
        <fullName evidence="6">PAS domain-containing protein</fullName>
    </submittedName>
</protein>
<name>A0A9X7UWV1_9GAMM</name>
<dbReference type="Proteomes" id="UP000596074">
    <property type="component" value="Chromosome"/>
</dbReference>
<evidence type="ECO:0000256" key="1">
    <source>
        <dbReference type="ARBA" id="ARBA00022630"/>
    </source>
</evidence>
<dbReference type="InterPro" id="IPR035965">
    <property type="entry name" value="PAS-like_dom_sf"/>
</dbReference>
<evidence type="ECO:0000313" key="6">
    <source>
        <dbReference type="EMBL" id="QQD23470.1"/>
    </source>
</evidence>
<feature type="domain" description="PAC" evidence="5">
    <location>
        <begin position="89"/>
        <end position="141"/>
    </location>
</feature>
<dbReference type="PANTHER" id="PTHR47429:SF2">
    <property type="entry name" value="PROTEIN TWIN LOV 1"/>
    <property type="match status" value="1"/>
</dbReference>
<dbReference type="RefSeq" id="WP_228345995.1">
    <property type="nucleotide sequence ID" value="NZ_CP046056.1"/>
</dbReference>
<organism evidence="6 7">
    <name type="scientific">Venatoribacter cucullus</name>
    <dbReference type="NCBI Taxonomy" id="2661630"/>
    <lineage>
        <taxon>Bacteria</taxon>
        <taxon>Pseudomonadati</taxon>
        <taxon>Pseudomonadota</taxon>
        <taxon>Gammaproteobacteria</taxon>
        <taxon>Oceanospirillales</taxon>
        <taxon>Oceanospirillaceae</taxon>
        <taxon>Venatoribacter</taxon>
    </lineage>
</organism>
<dbReference type="InterPro" id="IPR001610">
    <property type="entry name" value="PAC"/>
</dbReference>
<dbReference type="Pfam" id="PF13426">
    <property type="entry name" value="PAS_9"/>
    <property type="match status" value="1"/>
</dbReference>
<dbReference type="InterPro" id="IPR000700">
    <property type="entry name" value="PAS-assoc_C"/>
</dbReference>
<evidence type="ECO:0000259" key="5">
    <source>
        <dbReference type="PROSITE" id="PS50113"/>
    </source>
</evidence>
<dbReference type="SUPFAM" id="SSF55785">
    <property type="entry name" value="PYP-like sensor domain (PAS domain)"/>
    <property type="match status" value="1"/>
</dbReference>
<dbReference type="SMART" id="SM00086">
    <property type="entry name" value="PAC"/>
    <property type="match status" value="1"/>
</dbReference>